<dbReference type="EMBL" id="AYXY01000019">
    <property type="protein sequence ID" value="ETN95575.1"/>
    <property type="molecule type" value="Genomic_DNA"/>
</dbReference>
<evidence type="ECO:0000256" key="1">
    <source>
        <dbReference type="SAM" id="MobiDB-lite"/>
    </source>
</evidence>
<gene>
    <name evidence="2" type="ORF">P278_12970</name>
</gene>
<feature type="region of interest" description="Disordered" evidence="1">
    <location>
        <begin position="1"/>
        <end position="25"/>
    </location>
</feature>
<organism evidence="2 3">
    <name type="scientific">Zhouia amylolytica AD3</name>
    <dbReference type="NCBI Taxonomy" id="1286632"/>
    <lineage>
        <taxon>Bacteria</taxon>
        <taxon>Pseudomonadati</taxon>
        <taxon>Bacteroidota</taxon>
        <taxon>Flavobacteriia</taxon>
        <taxon>Flavobacteriales</taxon>
        <taxon>Flavobacteriaceae</taxon>
        <taxon>Zhouia</taxon>
    </lineage>
</organism>
<proteinExistence type="predicted"/>
<dbReference type="InterPro" id="IPR007298">
    <property type="entry name" value="Cu-R_lipoprotein_NlpE"/>
</dbReference>
<dbReference type="Proteomes" id="UP000018850">
    <property type="component" value="Unassembled WGS sequence"/>
</dbReference>
<dbReference type="STRING" id="376730.SAMN04487906_2672"/>
<accession>W2UN26</accession>
<sequence length="143" mass="16037">MGSGILMSCQERKSKPDNNQINKNNLDNEHVVSDLHNAQNALDWEGTYSGVLPCPDCDGIKTKIVISSDNRYIFEQRYLGKNDSVFLNKGNFSWSDSGTRITLNNLNQAAFMYVVGENSLTQLDPDGKRVTGELSKQYILTKE</sequence>
<evidence type="ECO:0000313" key="2">
    <source>
        <dbReference type="EMBL" id="ETN95575.1"/>
    </source>
</evidence>
<name>W2UN26_9FLAO</name>
<comment type="caution">
    <text evidence="2">The sequence shown here is derived from an EMBL/GenBank/DDBJ whole genome shotgun (WGS) entry which is preliminary data.</text>
</comment>
<evidence type="ECO:0000313" key="3">
    <source>
        <dbReference type="Proteomes" id="UP000018850"/>
    </source>
</evidence>
<evidence type="ECO:0008006" key="4">
    <source>
        <dbReference type="Google" id="ProtNLM"/>
    </source>
</evidence>
<keyword evidence="3" id="KW-1185">Reference proteome</keyword>
<protein>
    <recommendedName>
        <fullName evidence="4">Lipoprotein</fullName>
    </recommendedName>
</protein>
<reference evidence="3" key="1">
    <citation type="submission" date="2013-11" db="EMBL/GenBank/DDBJ databases">
        <title>Draft genome sequence from a member of Zhouia, isolated tidal flat.</title>
        <authorList>
            <person name="Jin H."/>
            <person name="Jeon C.O."/>
        </authorList>
    </citation>
    <scope>NUCLEOTIDE SEQUENCE [LARGE SCALE GENOMIC DNA]</scope>
    <source>
        <strain evidence="3">AD3</strain>
    </source>
</reference>
<reference evidence="2 3" key="2">
    <citation type="journal article" date="2016" name="Genome Announc.">
        <title>Draft Genome Sequence of Zhouia amylolytica AD3, Isolated from Tidal Flat Sediment.</title>
        <authorList>
            <person name="Jia B."/>
            <person name="Jin H.M."/>
            <person name="Lee H.J."/>
            <person name="Jeon C.O."/>
        </authorList>
    </citation>
    <scope>NUCLEOTIDE SEQUENCE [LARGE SCALE GENOMIC DNA]</scope>
    <source>
        <strain evidence="2 3">AD3</strain>
    </source>
</reference>
<dbReference type="Gene3D" id="2.40.128.640">
    <property type="match status" value="1"/>
</dbReference>
<dbReference type="Pfam" id="PF04170">
    <property type="entry name" value="NlpE"/>
    <property type="match status" value="1"/>
</dbReference>
<dbReference type="AlphaFoldDB" id="W2UN26"/>
<dbReference type="eggNOG" id="COG3015">
    <property type="taxonomic scope" value="Bacteria"/>
</dbReference>